<feature type="transmembrane region" description="Helical" evidence="1">
    <location>
        <begin position="318"/>
        <end position="336"/>
    </location>
</feature>
<reference evidence="2 3" key="1">
    <citation type="journal article" date="2023" name="PLoS ONE">
        <title>Genome-based metabolic and phylogenomic analysis of three Terrisporobacter species.</title>
        <authorList>
            <person name="Boer T."/>
            <person name="Bengelsdorf F.R."/>
            <person name="Bomeke M."/>
            <person name="Daniel R."/>
            <person name="Poehlein A."/>
        </authorList>
    </citation>
    <scope>NUCLEOTIDE SEQUENCE [LARGE SCALE GENOMIC DNA]</scope>
    <source>
        <strain evidence="2 3">DSM 1288</strain>
    </source>
</reference>
<keyword evidence="1" id="KW-0472">Membrane</keyword>
<keyword evidence="3" id="KW-1185">Reference proteome</keyword>
<dbReference type="InterPro" id="IPR004697">
    <property type="entry name" value="AbgT"/>
</dbReference>
<evidence type="ECO:0000256" key="1">
    <source>
        <dbReference type="SAM" id="Phobius"/>
    </source>
</evidence>
<organism evidence="2 3">
    <name type="scientific">Terrisporobacter glycolicus ATCC 14880 = DSM 1288</name>
    <dbReference type="NCBI Taxonomy" id="1121315"/>
    <lineage>
        <taxon>Bacteria</taxon>
        <taxon>Bacillati</taxon>
        <taxon>Bacillota</taxon>
        <taxon>Clostridia</taxon>
        <taxon>Peptostreptococcales</taxon>
        <taxon>Peptostreptococcaceae</taxon>
        <taxon>Terrisporobacter</taxon>
    </lineage>
</organism>
<feature type="transmembrane region" description="Helical" evidence="1">
    <location>
        <begin position="423"/>
        <end position="442"/>
    </location>
</feature>
<feature type="transmembrane region" description="Helical" evidence="1">
    <location>
        <begin position="348"/>
        <end position="374"/>
    </location>
</feature>
<feature type="transmembrane region" description="Helical" evidence="1">
    <location>
        <begin position="454"/>
        <end position="472"/>
    </location>
</feature>
<feature type="transmembrane region" description="Helical" evidence="1">
    <location>
        <begin position="135"/>
        <end position="158"/>
    </location>
</feature>
<accession>A0ABZ2EWM5</accession>
<sequence length="523" mass="56111">MGKAKVKVEKKEGLLMRFLNVVERVGNKLPDPVTIFVILWFVVMILSYFVAKSGVTAIHPGQIDEATGKNLVVKGVNLLSKEQLQLFLTNIVTNFTSFAPLGLVLVTMLGAGLAEKSGYMETVMKSTVTKVPKKLLTGTIIFVGIMANAVADAGFVVLPPLAALVFLGVGRHPLVGLFSGYAGVAAGFSANLIVSMLDVLVAGFTIPAAQIIDPNYTGTPAMNWYFLIVSTLILVVLGTFVTEKYLAPRFEGTDYIATDSDVDSEITSLERKAMKYASIGLLICVIILVALCIGPNAFMKDAKTNSLLSASSPLMAGMVPIITIIFFVPGLTYGIITKKIKNDKDLAAILYESMAGMGSYIVLAFAAGQFLALFNSSNMSSLLSIKGAMWLKGIGLTGPGLLVAFVVFAAFINLFVGSCSAKWAVMAPIFVPMFLMLGYDPALTQMAYRIGDSITNPISPIFTYFPVILAFAKKYDKDIGIGTVMASMTPYSLLFGLAWIILLVIFMIFNLPLGPGGGIYYHM</sequence>
<keyword evidence="1" id="KW-0812">Transmembrane</keyword>
<dbReference type="PANTHER" id="PTHR30282">
    <property type="entry name" value="P-AMINOBENZOYL GLUTAMATE TRANSPORTER"/>
    <property type="match status" value="1"/>
</dbReference>
<evidence type="ECO:0000313" key="3">
    <source>
        <dbReference type="Proteomes" id="UP001348492"/>
    </source>
</evidence>
<dbReference type="EMBL" id="CP117523">
    <property type="protein sequence ID" value="WWD84087.1"/>
    <property type="molecule type" value="Genomic_DNA"/>
</dbReference>
<feature type="transmembrane region" description="Helical" evidence="1">
    <location>
        <begin position="224"/>
        <end position="242"/>
    </location>
</feature>
<feature type="transmembrane region" description="Helical" evidence="1">
    <location>
        <begin position="164"/>
        <end position="185"/>
    </location>
</feature>
<feature type="transmembrane region" description="Helical" evidence="1">
    <location>
        <begin position="91"/>
        <end position="114"/>
    </location>
</feature>
<dbReference type="RefSeq" id="WP_018592659.1">
    <property type="nucleotide sequence ID" value="NZ_CP117523.1"/>
</dbReference>
<feature type="transmembrane region" description="Helical" evidence="1">
    <location>
        <begin position="276"/>
        <end position="298"/>
    </location>
</feature>
<dbReference type="PANTHER" id="PTHR30282:SF0">
    <property type="entry name" value="P-AMINOBENZOYL-GLUTAMATE TRANSPORT PROTEIN"/>
    <property type="match status" value="1"/>
</dbReference>
<proteinExistence type="predicted"/>
<keyword evidence="1" id="KW-1133">Transmembrane helix</keyword>
<feature type="transmembrane region" description="Helical" evidence="1">
    <location>
        <begin position="394"/>
        <end position="416"/>
    </location>
</feature>
<feature type="transmembrane region" description="Helical" evidence="1">
    <location>
        <begin position="33"/>
        <end position="51"/>
    </location>
</feature>
<protein>
    <submittedName>
        <fullName evidence="2">p-aminobenzoyl-glutamate transport protein</fullName>
    </submittedName>
</protein>
<gene>
    <name evidence="2" type="primary">abgT_2</name>
    <name evidence="2" type="ORF">TEGL_25090</name>
</gene>
<feature type="transmembrane region" description="Helical" evidence="1">
    <location>
        <begin position="493"/>
        <end position="513"/>
    </location>
</feature>
<evidence type="ECO:0000313" key="2">
    <source>
        <dbReference type="EMBL" id="WWD84087.1"/>
    </source>
</evidence>
<dbReference type="Proteomes" id="UP001348492">
    <property type="component" value="Chromosome"/>
</dbReference>
<feature type="transmembrane region" description="Helical" evidence="1">
    <location>
        <begin position="192"/>
        <end position="212"/>
    </location>
</feature>
<dbReference type="Pfam" id="PF03806">
    <property type="entry name" value="ABG_transport"/>
    <property type="match status" value="1"/>
</dbReference>
<name>A0ABZ2EWM5_9FIRM</name>